<dbReference type="Proteomes" id="UP000887226">
    <property type="component" value="Unassembled WGS sequence"/>
</dbReference>
<evidence type="ECO:0000313" key="5">
    <source>
        <dbReference type="Proteomes" id="UP000887226"/>
    </source>
</evidence>
<dbReference type="AlphaFoldDB" id="A0A9P8CCE6"/>
<feature type="short sequence motif" description="GXSXG" evidence="2">
    <location>
        <begin position="70"/>
        <end position="74"/>
    </location>
</feature>
<feature type="non-terminal residue" evidence="4">
    <location>
        <position position="812"/>
    </location>
</feature>
<dbReference type="PROSITE" id="PS51635">
    <property type="entry name" value="PNPLA"/>
    <property type="match status" value="1"/>
</dbReference>
<dbReference type="CDD" id="cd07216">
    <property type="entry name" value="Pat17_PNPLA8_PNPLA9_like3"/>
    <property type="match status" value="1"/>
</dbReference>
<organism evidence="4 5">
    <name type="scientific">Calycina marina</name>
    <dbReference type="NCBI Taxonomy" id="1763456"/>
    <lineage>
        <taxon>Eukaryota</taxon>
        <taxon>Fungi</taxon>
        <taxon>Dikarya</taxon>
        <taxon>Ascomycota</taxon>
        <taxon>Pezizomycotina</taxon>
        <taxon>Leotiomycetes</taxon>
        <taxon>Helotiales</taxon>
        <taxon>Pezizellaceae</taxon>
        <taxon>Calycina</taxon>
    </lineage>
</organism>
<keyword evidence="2" id="KW-0442">Lipid degradation</keyword>
<keyword evidence="1 2" id="KW-0443">Lipid metabolism</keyword>
<dbReference type="PANTHER" id="PTHR46082">
    <property type="entry name" value="ATP/GTP-BINDING PROTEIN-RELATED"/>
    <property type="match status" value="1"/>
</dbReference>
<dbReference type="Pfam" id="PF01734">
    <property type="entry name" value="Patatin"/>
    <property type="match status" value="1"/>
</dbReference>
<feature type="short sequence motif" description="DGA/G" evidence="2">
    <location>
        <begin position="212"/>
        <end position="214"/>
    </location>
</feature>
<dbReference type="Pfam" id="PF00931">
    <property type="entry name" value="NB-ARC"/>
    <property type="match status" value="1"/>
</dbReference>
<dbReference type="GO" id="GO:0043531">
    <property type="term" value="F:ADP binding"/>
    <property type="evidence" value="ECO:0007669"/>
    <property type="project" value="InterPro"/>
</dbReference>
<proteinExistence type="predicted"/>
<keyword evidence="5" id="KW-1185">Reference proteome</keyword>
<sequence>MQRTTSTMHGDEPNPLDTKGLCLLSLDGGGVRGLSTLYILKSIMDRLNYKRSTSSLAPVKPCEVFDLIGGTSTGGLIAIMLGRLEMDVDECITAYSDLAEAVFSQKKSRLRFNLKGKVKAQFDSSKLENAIRDTIKRATFSEAGLFNDGVDRGCRTFVCTVDQNTKGIVRLRSYTLPEESNVSATICQAALATSAATTFFEPVPIGNRMFADGGLGANNPVEEVEGEAANIWCSKSGDLKPLVKCFVSIGTGNPGIKAFEESMFRFLGQTVVSIATETEETEKRFIAKWRKHFDENRYYRFNVDQGLQNIGLDEYKQKGAMESATDRYLVNQAQKNRVRDCIENLKMKQNKTETTFAAIIHEFEVFRIQQQAAVCNVHWLMPFERNPYFTGREYELARIEGMLFTGDQASKVAVYGLGGVGKTSLVIELVHRTRAKHNDCSTFWIPATTMESVQQAYLDIAQQLRIPGWKEEDADIQRLVQGFLSRKDGGQWLLVYDNADDIDLWFHKSEDEHTARGLVDYLPRGKQGAIIFTTRDRKTAFKLTRRNVVEVPQMDESTARQLLGNCLVNQRLVKPLDDTTALLQQLTFLPLAIVQAAAYINGNRIRIADYLSLLNDQEEDVIDLLSEGFEDDGKYHGIKNPVATTWLISFKQIRRRDPLAAEFLSFMACVAPKDVPQSLLPFGRSRKKEVDAMGTLDAYSFISRRPADLALDMHRLVHLAMRNWLRQENLLAHWSERAVTRLAEVFPSHDHLNRSVWKRYLTHAKYALDSDIVDKYGENMVDLAWKFGMCLYRDGRWKEAEDLFVLVMETRK</sequence>
<keyword evidence="4" id="KW-0418">Kinase</keyword>
<dbReference type="InterPro" id="IPR002182">
    <property type="entry name" value="NB-ARC"/>
</dbReference>
<dbReference type="Gene3D" id="3.40.1090.10">
    <property type="entry name" value="Cytosolic phospholipase A2 catalytic domain"/>
    <property type="match status" value="1"/>
</dbReference>
<gene>
    <name evidence="4" type="ORF">BJ878DRAFT_449996</name>
</gene>
<dbReference type="SUPFAM" id="SSF52151">
    <property type="entry name" value="FabD/lysophospholipase-like"/>
    <property type="match status" value="1"/>
</dbReference>
<dbReference type="OrthoDB" id="1658288at2759"/>
<evidence type="ECO:0000313" key="4">
    <source>
        <dbReference type="EMBL" id="KAG9240166.1"/>
    </source>
</evidence>
<dbReference type="InterPro" id="IPR027417">
    <property type="entry name" value="P-loop_NTPase"/>
</dbReference>
<dbReference type="GO" id="GO:0046486">
    <property type="term" value="P:glycerolipid metabolic process"/>
    <property type="evidence" value="ECO:0007669"/>
    <property type="project" value="UniProtKB-ARBA"/>
</dbReference>
<dbReference type="PANTHER" id="PTHR46082:SF6">
    <property type="entry name" value="AAA+ ATPASE DOMAIN-CONTAINING PROTEIN-RELATED"/>
    <property type="match status" value="1"/>
</dbReference>
<evidence type="ECO:0000256" key="2">
    <source>
        <dbReference type="PROSITE-ProRule" id="PRU01161"/>
    </source>
</evidence>
<feature type="active site" description="Proton acceptor" evidence="2">
    <location>
        <position position="212"/>
    </location>
</feature>
<reference evidence="4" key="1">
    <citation type="journal article" date="2021" name="IMA Fungus">
        <title>Genomic characterization of three marine fungi, including Emericellopsis atlantica sp. nov. with signatures of a generalist lifestyle and marine biomass degradation.</title>
        <authorList>
            <person name="Hagestad O.C."/>
            <person name="Hou L."/>
            <person name="Andersen J.H."/>
            <person name="Hansen E.H."/>
            <person name="Altermark B."/>
            <person name="Li C."/>
            <person name="Kuhnert E."/>
            <person name="Cox R.J."/>
            <person name="Crous P.W."/>
            <person name="Spatafora J.W."/>
            <person name="Lail K."/>
            <person name="Amirebrahimi M."/>
            <person name="Lipzen A."/>
            <person name="Pangilinan J."/>
            <person name="Andreopoulos W."/>
            <person name="Hayes R.D."/>
            <person name="Ng V."/>
            <person name="Grigoriev I.V."/>
            <person name="Jackson S.A."/>
            <person name="Sutton T.D.S."/>
            <person name="Dobson A.D.W."/>
            <person name="Rama T."/>
        </authorList>
    </citation>
    <scope>NUCLEOTIDE SEQUENCE</scope>
    <source>
        <strain evidence="4">TRa3180A</strain>
    </source>
</reference>
<dbReference type="InterPro" id="IPR016035">
    <property type="entry name" value="Acyl_Trfase/lysoPLipase"/>
</dbReference>
<dbReference type="SUPFAM" id="SSF52540">
    <property type="entry name" value="P-loop containing nucleoside triphosphate hydrolases"/>
    <property type="match status" value="1"/>
</dbReference>
<keyword evidence="2" id="KW-0378">Hydrolase</keyword>
<evidence type="ECO:0000256" key="1">
    <source>
        <dbReference type="ARBA" id="ARBA00023098"/>
    </source>
</evidence>
<dbReference type="InterPro" id="IPR053137">
    <property type="entry name" value="NLR-like"/>
</dbReference>
<comment type="caution">
    <text evidence="4">The sequence shown here is derived from an EMBL/GenBank/DDBJ whole genome shotgun (WGS) entry which is preliminary data.</text>
</comment>
<name>A0A9P8CCE6_9HELO</name>
<dbReference type="GO" id="GO:0016787">
    <property type="term" value="F:hydrolase activity"/>
    <property type="evidence" value="ECO:0007669"/>
    <property type="project" value="UniProtKB-UniRule"/>
</dbReference>
<feature type="domain" description="PNPLA" evidence="3">
    <location>
        <begin position="24"/>
        <end position="225"/>
    </location>
</feature>
<dbReference type="GO" id="GO:0016042">
    <property type="term" value="P:lipid catabolic process"/>
    <property type="evidence" value="ECO:0007669"/>
    <property type="project" value="UniProtKB-UniRule"/>
</dbReference>
<evidence type="ECO:0000259" key="3">
    <source>
        <dbReference type="PROSITE" id="PS51635"/>
    </source>
</evidence>
<dbReference type="GO" id="GO:0016301">
    <property type="term" value="F:kinase activity"/>
    <property type="evidence" value="ECO:0007669"/>
    <property type="project" value="UniProtKB-KW"/>
</dbReference>
<dbReference type="Gene3D" id="3.40.50.300">
    <property type="entry name" value="P-loop containing nucleotide triphosphate hydrolases"/>
    <property type="match status" value="1"/>
</dbReference>
<feature type="short sequence motif" description="GXGXXG" evidence="2">
    <location>
        <begin position="28"/>
        <end position="33"/>
    </location>
</feature>
<dbReference type="EMBL" id="MU254557">
    <property type="protein sequence ID" value="KAG9240166.1"/>
    <property type="molecule type" value="Genomic_DNA"/>
</dbReference>
<keyword evidence="4" id="KW-0808">Transferase</keyword>
<accession>A0A9P8CCE6</accession>
<dbReference type="InterPro" id="IPR002641">
    <property type="entry name" value="PNPLA_dom"/>
</dbReference>
<protein>
    <submittedName>
        <fullName evidence="4">Kinase subdomain-containing protein</fullName>
    </submittedName>
</protein>
<feature type="active site" description="Nucleophile" evidence="2">
    <location>
        <position position="72"/>
    </location>
</feature>